<dbReference type="SUPFAM" id="SSF49464">
    <property type="entry name" value="Carboxypeptidase regulatory domain-like"/>
    <property type="match status" value="1"/>
</dbReference>
<evidence type="ECO:0000313" key="4">
    <source>
        <dbReference type="Proteomes" id="UP001597532"/>
    </source>
</evidence>
<dbReference type="RefSeq" id="WP_251807520.1">
    <property type="nucleotide sequence ID" value="NZ_CP166679.1"/>
</dbReference>
<dbReference type="InterPro" id="IPR008969">
    <property type="entry name" value="CarboxyPept-like_regulatory"/>
</dbReference>
<feature type="region of interest" description="Disordered" evidence="1">
    <location>
        <begin position="388"/>
        <end position="410"/>
    </location>
</feature>
<dbReference type="Pfam" id="PF14905">
    <property type="entry name" value="OMP_b-brl_3"/>
    <property type="match status" value="1"/>
</dbReference>
<dbReference type="InterPro" id="IPR041700">
    <property type="entry name" value="OMP_b-brl_3"/>
</dbReference>
<name>A0ABW5VAA3_9FLAO</name>
<keyword evidence="4" id="KW-1185">Reference proteome</keyword>
<dbReference type="SUPFAM" id="SSF56935">
    <property type="entry name" value="Porins"/>
    <property type="match status" value="1"/>
</dbReference>
<proteinExistence type="predicted"/>
<protein>
    <submittedName>
        <fullName evidence="3">Outer membrane beta-barrel protein</fullName>
    </submittedName>
</protein>
<evidence type="ECO:0000259" key="2">
    <source>
        <dbReference type="Pfam" id="PF14905"/>
    </source>
</evidence>
<gene>
    <name evidence="3" type="ORF">ACFS1K_00515</name>
</gene>
<feature type="domain" description="Outer membrane protein beta-barrel" evidence="2">
    <location>
        <begin position="455"/>
        <end position="779"/>
    </location>
</feature>
<evidence type="ECO:0000313" key="3">
    <source>
        <dbReference type="EMBL" id="MFD2788236.1"/>
    </source>
</evidence>
<comment type="caution">
    <text evidence="3">The sequence shown here is derived from an EMBL/GenBank/DDBJ whole genome shotgun (WGS) entry which is preliminary data.</text>
</comment>
<sequence length="914" mass="103750">MRTVVFFIFLLVANSMMGQKFILEGVVQNTDEDALEGATVFVQNTNDSITMAYAITNKSGAFSIRINAEKQHKLLFKVAHLGYTPFSIDIVVPEDDKLILEDIIVAEQMEELTEVFLLGKAPPVLMKKDTVEYNADSFKTLPNDKVEDLLKKLPGIEIDLDGVITHNGIEIEAVNVDGMRFFGEKNGNIAIKNLPSLVIDKVQVTDFKSDLQKFTGEESDSGTKELNLKIKKGKNKGYFGDVAGGYGTDKKYQANANLFQLIDGKQLGVISGTNNINMSKGFNSLPDTDTSNGYLESDFVGANFSKGKWNETRINGNYRYSSQSRENEQKTIRDNFLPDLNYTSNSKKNSNTDSDSHNAKLDLKFLLEPKSKSSTNRVQIANSTDFDVSNSESFDQETTQSKESNGDLVSDYSSANQEIKDQYNISNNFNVTPRIGNNREYFHLGLTTNIGKTQSSGKKYSENILHKKNTINKQDQISETDNLNTNIGLNTSWNKELFTGFRVIPKYRIQIGNSSNEKYVYDFNDEKNAYDEFNQLLSTENNYLTTTVRPSLGFRFNFKNFRFDASGGHTNTYRKYVDKIIEERNFKTDFNFLTYSGRIRYSDPNGYKNINLNYDQNVDLPSIGQLQPVPNVNNQLHIRTGNPLLQPEVNHNLHFQYQNNLAFNNINITGSAAAAFVNDKIINSTFTDEDLIKHTTYTNIQGDYSFNGNTAITKTYFSQNTNMNINLRLHGSFRNNLSLQNNVKLTAQSSVLSPSLSFRYAYDKKVDFNVSYSYRLNKTIYDVDMYDDNAYFVQNLQLNTSIYFFKDAFLTNKVSYRYNSRVGDAFDGDAVFWNAGLGMQLMEGKGTLTLVGYDILGKNNGYVRTISEAFIQDSESKILEQYFMLTFSYKFGRFAGQRMNMNPGSRSEMRRIRS</sequence>
<accession>A0ABW5VAA3</accession>
<dbReference type="EMBL" id="JBHUOK010000002">
    <property type="protein sequence ID" value="MFD2788236.1"/>
    <property type="molecule type" value="Genomic_DNA"/>
</dbReference>
<dbReference type="Proteomes" id="UP001597532">
    <property type="component" value="Unassembled WGS sequence"/>
</dbReference>
<feature type="compositionally biased region" description="Low complexity" evidence="1">
    <location>
        <begin position="343"/>
        <end position="353"/>
    </location>
</feature>
<feature type="compositionally biased region" description="Polar residues" evidence="1">
    <location>
        <begin position="388"/>
        <end position="403"/>
    </location>
</feature>
<evidence type="ECO:0000256" key="1">
    <source>
        <dbReference type="SAM" id="MobiDB-lite"/>
    </source>
</evidence>
<reference evidence="4" key="1">
    <citation type="journal article" date="2019" name="Int. J. Syst. Evol. Microbiol.">
        <title>The Global Catalogue of Microorganisms (GCM) 10K type strain sequencing project: providing services to taxonomists for standard genome sequencing and annotation.</title>
        <authorList>
            <consortium name="The Broad Institute Genomics Platform"/>
            <consortium name="The Broad Institute Genome Sequencing Center for Infectious Disease"/>
            <person name="Wu L."/>
            <person name="Ma J."/>
        </authorList>
    </citation>
    <scope>NUCLEOTIDE SEQUENCE [LARGE SCALE GENOMIC DNA]</scope>
    <source>
        <strain evidence="4">KCTC 52924</strain>
    </source>
</reference>
<organism evidence="3 4">
    <name type="scientific">Arenibacter antarcticus</name>
    <dbReference type="NCBI Taxonomy" id="2040469"/>
    <lineage>
        <taxon>Bacteria</taxon>
        <taxon>Pseudomonadati</taxon>
        <taxon>Bacteroidota</taxon>
        <taxon>Flavobacteriia</taxon>
        <taxon>Flavobacteriales</taxon>
        <taxon>Flavobacteriaceae</taxon>
        <taxon>Arenibacter</taxon>
    </lineage>
</organism>
<feature type="region of interest" description="Disordered" evidence="1">
    <location>
        <begin position="334"/>
        <end position="357"/>
    </location>
</feature>